<dbReference type="AlphaFoldDB" id="A0A7Z0B4L1"/>
<dbReference type="Pfam" id="PF00072">
    <property type="entry name" value="Response_reg"/>
    <property type="match status" value="1"/>
</dbReference>
<accession>A0A7Z0B4L1</accession>
<dbReference type="InterPro" id="IPR001789">
    <property type="entry name" value="Sig_transdc_resp-reg_receiver"/>
</dbReference>
<evidence type="ECO:0000256" key="2">
    <source>
        <dbReference type="PROSITE-ProRule" id="PRU00169"/>
    </source>
</evidence>
<evidence type="ECO:0000259" key="3">
    <source>
        <dbReference type="PROSITE" id="PS50110"/>
    </source>
</evidence>
<dbReference type="SMART" id="SM00448">
    <property type="entry name" value="REC"/>
    <property type="match status" value="1"/>
</dbReference>
<keyword evidence="1 2" id="KW-0597">Phosphoprotein</keyword>
<dbReference type="InterPro" id="IPR050595">
    <property type="entry name" value="Bact_response_regulator"/>
</dbReference>
<dbReference type="EMBL" id="JACCAS010000001">
    <property type="protein sequence ID" value="NYH21034.1"/>
    <property type="molecule type" value="Genomic_DNA"/>
</dbReference>
<dbReference type="InterPro" id="IPR011006">
    <property type="entry name" value="CheY-like_superfamily"/>
</dbReference>
<proteinExistence type="predicted"/>
<dbReference type="PANTHER" id="PTHR44591:SF3">
    <property type="entry name" value="RESPONSE REGULATORY DOMAIN-CONTAINING PROTEIN"/>
    <property type="match status" value="1"/>
</dbReference>
<dbReference type="RefSeq" id="WP_179742704.1">
    <property type="nucleotide sequence ID" value="NZ_JACCAS010000001.1"/>
</dbReference>
<reference evidence="4 5" key="1">
    <citation type="submission" date="2020-07" db="EMBL/GenBank/DDBJ databases">
        <title>Exploring microbial biodiversity for novel pathways involved in the catabolism of aromatic compounds derived from lignin.</title>
        <authorList>
            <person name="Elkins J."/>
        </authorList>
    </citation>
    <scope>NUCLEOTIDE SEQUENCE [LARGE SCALE GENOMIC DNA]</scope>
    <source>
        <strain evidence="4 5">H2C3C</strain>
    </source>
</reference>
<evidence type="ECO:0000313" key="4">
    <source>
        <dbReference type="EMBL" id="NYH21034.1"/>
    </source>
</evidence>
<dbReference type="SUPFAM" id="SSF52172">
    <property type="entry name" value="CheY-like"/>
    <property type="match status" value="1"/>
</dbReference>
<dbReference type="Gene3D" id="3.40.50.2300">
    <property type="match status" value="1"/>
</dbReference>
<dbReference type="GO" id="GO:0000160">
    <property type="term" value="P:phosphorelay signal transduction system"/>
    <property type="evidence" value="ECO:0007669"/>
    <property type="project" value="InterPro"/>
</dbReference>
<protein>
    <submittedName>
        <fullName evidence="4">CheY-like chemotaxis protein</fullName>
    </submittedName>
</protein>
<feature type="domain" description="Response regulatory" evidence="3">
    <location>
        <begin position="146"/>
        <end position="263"/>
    </location>
</feature>
<gene>
    <name evidence="4" type="ORF">GGD40_000513</name>
</gene>
<dbReference type="PROSITE" id="PS50110">
    <property type="entry name" value="RESPONSE_REGULATORY"/>
    <property type="match status" value="1"/>
</dbReference>
<evidence type="ECO:0000256" key="1">
    <source>
        <dbReference type="ARBA" id="ARBA00022553"/>
    </source>
</evidence>
<comment type="caution">
    <text evidence="4">The sequence shown here is derived from an EMBL/GenBank/DDBJ whole genome shotgun (WGS) entry which is preliminary data.</text>
</comment>
<feature type="modified residue" description="4-aspartylphosphate" evidence="2">
    <location>
        <position position="195"/>
    </location>
</feature>
<sequence>MNEHLLNVQGVSADTLRRVEDACLAAGAGNWPATVEACRNGALHRVEFAVRRPVDFVKEFAALVRQAGLKLGADNTLDLFLGAPAALECLALPHWSSGDAFKIRTLFDLGLVEEADTTVSALSAVPRSAGITHIRRLRPQPLADIRALILDDDAVSRKVLSAALEREGCDIRTAGEAEAAFGLLRASTPDVIILDIVLGGTMDGFDVCRAMRANPAFAAIPVVFVTGHPAETFRLKAQDMTHARYFEKPLSPAKLRDEVLALSRNVAPRTRRHGSFKRG</sequence>
<dbReference type="Proteomes" id="UP000540929">
    <property type="component" value="Unassembled WGS sequence"/>
</dbReference>
<keyword evidence="5" id="KW-1185">Reference proteome</keyword>
<dbReference type="PANTHER" id="PTHR44591">
    <property type="entry name" value="STRESS RESPONSE REGULATOR PROTEIN 1"/>
    <property type="match status" value="1"/>
</dbReference>
<organism evidence="4 5">
    <name type="scientific">Paraburkholderia bryophila</name>
    <dbReference type="NCBI Taxonomy" id="420952"/>
    <lineage>
        <taxon>Bacteria</taxon>
        <taxon>Pseudomonadati</taxon>
        <taxon>Pseudomonadota</taxon>
        <taxon>Betaproteobacteria</taxon>
        <taxon>Burkholderiales</taxon>
        <taxon>Burkholderiaceae</taxon>
        <taxon>Paraburkholderia</taxon>
    </lineage>
</organism>
<evidence type="ECO:0000313" key="5">
    <source>
        <dbReference type="Proteomes" id="UP000540929"/>
    </source>
</evidence>
<name>A0A7Z0B4L1_9BURK</name>